<evidence type="ECO:0000313" key="2">
    <source>
        <dbReference type="Proteomes" id="UP001212841"/>
    </source>
</evidence>
<protein>
    <submittedName>
        <fullName evidence="1">Uncharacterized protein</fullName>
    </submittedName>
</protein>
<evidence type="ECO:0000313" key="1">
    <source>
        <dbReference type="EMBL" id="KAJ3055444.1"/>
    </source>
</evidence>
<gene>
    <name evidence="1" type="ORF">HK097_010477</name>
</gene>
<sequence length="151" mass="17454">MGRRLRFPATLIPNRPPYNDPHSELQIRQMIAKVIQNDFSPQILVDYCGNWQQVRDAELPAFLEPQQKEGIKSRRLELQGDRIVAVMKRLNPSSREIFQIREGITNAYVDAGIFAEKKGSDCHYVEYTEDSVTGHEVRVHLATRSIDTRNF</sequence>
<organism evidence="1 2">
    <name type="scientific">Rhizophlyctis rosea</name>
    <dbReference type="NCBI Taxonomy" id="64517"/>
    <lineage>
        <taxon>Eukaryota</taxon>
        <taxon>Fungi</taxon>
        <taxon>Fungi incertae sedis</taxon>
        <taxon>Chytridiomycota</taxon>
        <taxon>Chytridiomycota incertae sedis</taxon>
        <taxon>Chytridiomycetes</taxon>
        <taxon>Rhizophlyctidales</taxon>
        <taxon>Rhizophlyctidaceae</taxon>
        <taxon>Rhizophlyctis</taxon>
    </lineage>
</organism>
<dbReference type="EMBL" id="JADGJD010000078">
    <property type="protein sequence ID" value="KAJ3055444.1"/>
    <property type="molecule type" value="Genomic_DNA"/>
</dbReference>
<dbReference type="AlphaFoldDB" id="A0AAD5SPA5"/>
<comment type="caution">
    <text evidence="1">The sequence shown here is derived from an EMBL/GenBank/DDBJ whole genome shotgun (WGS) entry which is preliminary data.</text>
</comment>
<accession>A0AAD5SPA5</accession>
<dbReference type="Proteomes" id="UP001212841">
    <property type="component" value="Unassembled WGS sequence"/>
</dbReference>
<name>A0AAD5SPA5_9FUNG</name>
<keyword evidence="2" id="KW-1185">Reference proteome</keyword>
<reference evidence="1" key="1">
    <citation type="submission" date="2020-05" db="EMBL/GenBank/DDBJ databases">
        <title>Phylogenomic resolution of chytrid fungi.</title>
        <authorList>
            <person name="Stajich J.E."/>
            <person name="Amses K."/>
            <person name="Simmons R."/>
            <person name="Seto K."/>
            <person name="Myers J."/>
            <person name="Bonds A."/>
            <person name="Quandt C.A."/>
            <person name="Barry K."/>
            <person name="Liu P."/>
            <person name="Grigoriev I."/>
            <person name="Longcore J.E."/>
            <person name="James T.Y."/>
        </authorList>
    </citation>
    <scope>NUCLEOTIDE SEQUENCE</scope>
    <source>
        <strain evidence="1">JEL0318</strain>
    </source>
</reference>
<proteinExistence type="predicted"/>